<dbReference type="AlphaFoldDB" id="K8ABP1"/>
<accession>K8ABP1</accession>
<proteinExistence type="predicted"/>
<sequence>MQKNRHYQGFLSRGNMAVRCALIHLFLHTMQATSPATLWANKFWFTPSLVGFAKSGI</sequence>
<reference evidence="1" key="1">
    <citation type="submission" date="2012-07" db="EMBL/GenBank/DDBJ databases">
        <authorList>
            <person name="Cummings C."/>
        </authorList>
    </citation>
    <scope>NUCLEOTIDE SEQUENCE</scope>
    <source>
        <strain evidence="1">1330</strain>
    </source>
</reference>
<gene>
    <name evidence="1" type="ORF">BN137_2546</name>
</gene>
<dbReference type="Proteomes" id="UP000009340">
    <property type="component" value="Unassembled WGS sequence"/>
</dbReference>
<protein>
    <submittedName>
        <fullName evidence="1">Uncharacterized protein</fullName>
    </submittedName>
</protein>
<evidence type="ECO:0000313" key="1">
    <source>
        <dbReference type="EMBL" id="CCJ73174.1"/>
    </source>
</evidence>
<dbReference type="EMBL" id="CAKW01000094">
    <property type="protein sequence ID" value="CCJ73174.1"/>
    <property type="molecule type" value="Genomic_DNA"/>
</dbReference>
<evidence type="ECO:0000313" key="2">
    <source>
        <dbReference type="Proteomes" id="UP000009340"/>
    </source>
</evidence>
<comment type="caution">
    <text evidence="1">The sequence shown here is derived from an EMBL/GenBank/DDBJ whole genome shotgun (WGS) entry which is preliminary data.</text>
</comment>
<name>K8ABP1_9ENTR</name>
<organism evidence="1 2">
    <name type="scientific">Cronobacter condimenti 1330</name>
    <dbReference type="NCBI Taxonomy" id="1073999"/>
    <lineage>
        <taxon>Bacteria</taxon>
        <taxon>Pseudomonadati</taxon>
        <taxon>Pseudomonadota</taxon>
        <taxon>Gammaproteobacteria</taxon>
        <taxon>Enterobacterales</taxon>
        <taxon>Enterobacteriaceae</taxon>
        <taxon>Cronobacter</taxon>
    </lineage>
</organism>